<dbReference type="EMBL" id="VUNS01000007">
    <property type="protein sequence ID" value="MST97033.1"/>
    <property type="molecule type" value="Genomic_DNA"/>
</dbReference>
<evidence type="ECO:0000259" key="1">
    <source>
        <dbReference type="Pfam" id="PF13472"/>
    </source>
</evidence>
<keyword evidence="3" id="KW-1185">Reference proteome</keyword>
<dbReference type="CDD" id="cd00229">
    <property type="entry name" value="SGNH_hydrolase"/>
    <property type="match status" value="1"/>
</dbReference>
<feature type="domain" description="SGNH hydrolase-type esterase" evidence="1">
    <location>
        <begin position="50"/>
        <end position="216"/>
    </location>
</feature>
<evidence type="ECO:0000313" key="3">
    <source>
        <dbReference type="Proteomes" id="UP000435649"/>
    </source>
</evidence>
<dbReference type="SUPFAM" id="SSF52266">
    <property type="entry name" value="SGNH hydrolase"/>
    <property type="match status" value="1"/>
</dbReference>
<dbReference type="InterPro" id="IPR036514">
    <property type="entry name" value="SGNH_hydro_sf"/>
</dbReference>
<gene>
    <name evidence="2" type="ORF">FYJ85_08255</name>
</gene>
<dbReference type="Pfam" id="PF13472">
    <property type="entry name" value="Lipase_GDSL_2"/>
    <property type="match status" value="1"/>
</dbReference>
<accession>A0A844G1L7</accession>
<keyword evidence="2" id="KW-0378">Hydrolase</keyword>
<dbReference type="GO" id="GO:0016788">
    <property type="term" value="F:hydrolase activity, acting on ester bonds"/>
    <property type="evidence" value="ECO:0007669"/>
    <property type="project" value="UniProtKB-ARBA"/>
</dbReference>
<sequence length="377" mass="41322">MNAGNLFLLIIGIMFSAGCVSPGARPEEHSNMRKFFQKLKCGEEATVAYFGGSITWGATATDPLKTSWRALLAKRLQREFPAARLVPVDAAIGGKGSDLGVFRMDRDVLPFRPDLTFVEFAVNDAQNPERLECMEGILRKLHTGRPDMAIVLVITGYGAESFESPREEDYRSLAAYYGIPAISVVPEVRRRIAAGEFSCRDILTDGTHPNDRGYALYCDIIFEQLMNCGDSGPWPEKPLTANRFESARMIELASLLPPAASAAAWRRELPSVTGVWFDHQPSRWLPSVIVPERETASLSLETACSGAGVYYETVPGGDRFELLADGVSIFAADTKFPWPYPGLGNRFQLLPVAGKHTITVKAHGPNLRLGCLLLTGP</sequence>
<organism evidence="2 3">
    <name type="scientific">Victivallis lenta</name>
    <dbReference type="NCBI Taxonomy" id="2606640"/>
    <lineage>
        <taxon>Bacteria</taxon>
        <taxon>Pseudomonadati</taxon>
        <taxon>Lentisphaerota</taxon>
        <taxon>Lentisphaeria</taxon>
        <taxon>Victivallales</taxon>
        <taxon>Victivallaceae</taxon>
        <taxon>Victivallis</taxon>
    </lineage>
</organism>
<protein>
    <submittedName>
        <fullName evidence="2">SGNH/GDSL hydrolase family protein</fullName>
    </submittedName>
</protein>
<dbReference type="AlphaFoldDB" id="A0A844G1L7"/>
<dbReference type="Proteomes" id="UP000435649">
    <property type="component" value="Unassembled WGS sequence"/>
</dbReference>
<dbReference type="Gene3D" id="3.40.50.1110">
    <property type="entry name" value="SGNH hydrolase"/>
    <property type="match status" value="1"/>
</dbReference>
<dbReference type="PANTHER" id="PTHR34407">
    <property type="entry name" value="EXPRESSED PROTEIN"/>
    <property type="match status" value="1"/>
</dbReference>
<evidence type="ECO:0000313" key="2">
    <source>
        <dbReference type="EMBL" id="MST97033.1"/>
    </source>
</evidence>
<comment type="caution">
    <text evidence="2">The sequence shown here is derived from an EMBL/GenBank/DDBJ whole genome shotgun (WGS) entry which is preliminary data.</text>
</comment>
<dbReference type="PANTHER" id="PTHR34407:SF1">
    <property type="entry name" value="SGNH HYDROLASE-TYPE ESTERASE DOMAIN-CONTAINING PROTEIN"/>
    <property type="match status" value="1"/>
</dbReference>
<dbReference type="InterPro" id="IPR013830">
    <property type="entry name" value="SGNH_hydro"/>
</dbReference>
<name>A0A844G1L7_9BACT</name>
<reference evidence="2 3" key="1">
    <citation type="submission" date="2019-08" db="EMBL/GenBank/DDBJ databases">
        <title>In-depth cultivation of the pig gut microbiome towards novel bacterial diversity and tailored functional studies.</title>
        <authorList>
            <person name="Wylensek D."/>
            <person name="Hitch T.C.A."/>
            <person name="Clavel T."/>
        </authorList>
    </citation>
    <scope>NUCLEOTIDE SEQUENCE [LARGE SCALE GENOMIC DNA]</scope>
    <source>
        <strain evidence="2 3">BBE-744-WT-12</strain>
    </source>
</reference>
<dbReference type="RefSeq" id="WP_154417827.1">
    <property type="nucleotide sequence ID" value="NZ_VUNS01000007.1"/>
</dbReference>
<proteinExistence type="predicted"/>